<dbReference type="AlphaFoldDB" id="A0A428SQR5"/>
<proteinExistence type="predicted"/>
<organism evidence="1 2">
    <name type="scientific">Fusarium oligoseptatum</name>
    <dbReference type="NCBI Taxonomy" id="2604345"/>
    <lineage>
        <taxon>Eukaryota</taxon>
        <taxon>Fungi</taxon>
        <taxon>Dikarya</taxon>
        <taxon>Ascomycota</taxon>
        <taxon>Pezizomycotina</taxon>
        <taxon>Sordariomycetes</taxon>
        <taxon>Hypocreomycetidae</taxon>
        <taxon>Hypocreales</taxon>
        <taxon>Nectriaceae</taxon>
        <taxon>Fusarium</taxon>
        <taxon>Fusarium solani species complex</taxon>
    </lineage>
</organism>
<comment type="caution">
    <text evidence="1">The sequence shown here is derived from an EMBL/GenBank/DDBJ whole genome shotgun (WGS) entry which is preliminary data.</text>
</comment>
<accession>A0A428SQR5</accession>
<keyword evidence="2" id="KW-1185">Reference proteome</keyword>
<evidence type="ECO:0000313" key="2">
    <source>
        <dbReference type="Proteomes" id="UP000287144"/>
    </source>
</evidence>
<gene>
    <name evidence="1" type="ORF">CEP52_014027</name>
</gene>
<name>A0A428SQR5_9HYPO</name>
<sequence length="501" mass="55803">MPAMFLDLPALLQISVSRSTEENLIVPAHRSGLSRRARELAMLREQIDIDTQGSKMANGLFVRLSPHAIAISDSKLSQLKRLHILLGHAVIDLVNRWFTDQTANLPERMPLDPAEEELLRWVTNSGKVPEYSQHAGCWRTDILFGRSSDSLSDEAPQVCEINGRLPLNGILAVGHHASGISRFGAGKPDFQSISSLKESRKLLMDFFDKTKPLFCIRDKWPGVDSAVFLPAWTVTTNQPTRIVRPADLEIRPDDSSATGHALWDRSSNVLIPQWFAEMMQDEWAGLDPAVARHLALTPLNDLRTILLVHDKRLLGILPQELPGMVARGVLTADEANIVAAGIVETLIPGSAELQALLQKSAADSTVKDGFVYKPCRDGSGEGVELGRNLTQEEWLARLERLADSDALRPNQHPAVIQRLVEHKWYDFVRHEIPGATGLEVDKFHLIGSMYMFQSRIFYPGVWRLGLETHLGLSPDSPGIVMSAVRLPDRTWCDKDEEEANN</sequence>
<reference evidence="1 2" key="1">
    <citation type="submission" date="2017-06" db="EMBL/GenBank/DDBJ databases">
        <title>Comparative genomic analysis of Ambrosia Fusariam Clade fungi.</title>
        <authorList>
            <person name="Stajich J.E."/>
            <person name="Carrillo J."/>
            <person name="Kijimoto T."/>
            <person name="Eskalen A."/>
            <person name="O'Donnell K."/>
            <person name="Kasson M."/>
        </authorList>
    </citation>
    <scope>NUCLEOTIDE SEQUENCE [LARGE SCALE GENOMIC DNA]</scope>
    <source>
        <strain evidence="1 2">NRRL62579</strain>
    </source>
</reference>
<dbReference type="Proteomes" id="UP000287144">
    <property type="component" value="Unassembled WGS sequence"/>
</dbReference>
<dbReference type="SUPFAM" id="SSF56059">
    <property type="entry name" value="Glutathione synthetase ATP-binding domain-like"/>
    <property type="match status" value="1"/>
</dbReference>
<evidence type="ECO:0000313" key="1">
    <source>
        <dbReference type="EMBL" id="RSL92108.1"/>
    </source>
</evidence>
<dbReference type="EMBL" id="NKCK01000209">
    <property type="protein sequence ID" value="RSL92108.1"/>
    <property type="molecule type" value="Genomic_DNA"/>
</dbReference>
<protein>
    <submittedName>
        <fullName evidence="1">Uncharacterized protein</fullName>
    </submittedName>
</protein>